<dbReference type="PANTHER" id="PTHR24023:SF1095">
    <property type="entry name" value="EGF-LIKE DOMAIN-CONTAINING PROTEIN"/>
    <property type="match status" value="1"/>
</dbReference>
<organism evidence="2">
    <name type="scientific">marine sediment metagenome</name>
    <dbReference type="NCBI Taxonomy" id="412755"/>
    <lineage>
        <taxon>unclassified sequences</taxon>
        <taxon>metagenomes</taxon>
        <taxon>ecological metagenomes</taxon>
    </lineage>
</organism>
<feature type="compositionally biased region" description="Low complexity" evidence="1">
    <location>
        <begin position="1"/>
        <end position="15"/>
    </location>
</feature>
<dbReference type="AlphaFoldDB" id="X0ZSS7"/>
<dbReference type="GO" id="GO:0031012">
    <property type="term" value="C:extracellular matrix"/>
    <property type="evidence" value="ECO:0007669"/>
    <property type="project" value="TreeGrafter"/>
</dbReference>
<dbReference type="GO" id="GO:0030198">
    <property type="term" value="P:extracellular matrix organization"/>
    <property type="evidence" value="ECO:0007669"/>
    <property type="project" value="TreeGrafter"/>
</dbReference>
<feature type="non-terminal residue" evidence="2">
    <location>
        <position position="1"/>
    </location>
</feature>
<feature type="non-terminal residue" evidence="2">
    <location>
        <position position="233"/>
    </location>
</feature>
<protein>
    <submittedName>
        <fullName evidence="2">Uncharacterized protein</fullName>
    </submittedName>
</protein>
<gene>
    <name evidence="2" type="ORF">S01H1_77491</name>
</gene>
<evidence type="ECO:0000313" key="2">
    <source>
        <dbReference type="EMBL" id="GAG51291.1"/>
    </source>
</evidence>
<reference evidence="2" key="1">
    <citation type="journal article" date="2014" name="Front. Microbiol.">
        <title>High frequency of phylogenetically diverse reductive dehalogenase-homologous genes in deep subseafloor sedimentary metagenomes.</title>
        <authorList>
            <person name="Kawai M."/>
            <person name="Futagami T."/>
            <person name="Toyoda A."/>
            <person name="Takaki Y."/>
            <person name="Nishi S."/>
            <person name="Hori S."/>
            <person name="Arai W."/>
            <person name="Tsubouchi T."/>
            <person name="Morono Y."/>
            <person name="Uchiyama I."/>
            <person name="Ito T."/>
            <person name="Fujiyama A."/>
            <person name="Inagaki F."/>
            <person name="Takami H."/>
        </authorList>
    </citation>
    <scope>NUCLEOTIDE SEQUENCE</scope>
    <source>
        <strain evidence="2">Expedition CK06-06</strain>
    </source>
</reference>
<dbReference type="PANTHER" id="PTHR24023">
    <property type="entry name" value="COLLAGEN ALPHA"/>
    <property type="match status" value="1"/>
</dbReference>
<name>X0ZSS7_9ZZZZ</name>
<dbReference type="GO" id="GO:0030020">
    <property type="term" value="F:extracellular matrix structural constituent conferring tensile strength"/>
    <property type="evidence" value="ECO:0007669"/>
    <property type="project" value="TreeGrafter"/>
</dbReference>
<feature type="compositionally biased region" description="Low complexity" evidence="1">
    <location>
        <begin position="94"/>
        <end position="107"/>
    </location>
</feature>
<comment type="caution">
    <text evidence="2">The sequence shown here is derived from an EMBL/GenBank/DDBJ whole genome shotgun (WGS) entry which is preliminary data.</text>
</comment>
<dbReference type="GO" id="GO:0005615">
    <property type="term" value="C:extracellular space"/>
    <property type="evidence" value="ECO:0007669"/>
    <property type="project" value="TreeGrafter"/>
</dbReference>
<sequence length="233" mass="22673">GDLGPTGFSGPTGPTGVAGILGPTGNTGATGETGIQGFAGIPGELGPTGAVGPAGAPTGPTGTAGIPGFTGPTGTFGMTGETGMTGPEGPPGAPTGETGPTGSTGAAGLQASGFDYVCDTTAINDIGIASGTFRWNNATQSSATELIVSEFDDGGTDFSNFFSLVGPGDSIAIQNKTDGDQFQIFDITGNTDDGTHVHLDVTFVAQEGVDFPNATDCVLIITRSGSFGATGLT</sequence>
<accession>X0ZSS7</accession>
<evidence type="ECO:0000256" key="1">
    <source>
        <dbReference type="SAM" id="MobiDB-lite"/>
    </source>
</evidence>
<feature type="region of interest" description="Disordered" evidence="1">
    <location>
        <begin position="1"/>
        <end position="107"/>
    </location>
</feature>
<dbReference type="InterPro" id="IPR050149">
    <property type="entry name" value="Collagen_superfamily"/>
</dbReference>
<dbReference type="EMBL" id="BARS01052084">
    <property type="protein sequence ID" value="GAG51291.1"/>
    <property type="molecule type" value="Genomic_DNA"/>
</dbReference>
<proteinExistence type="predicted"/>
<dbReference type="Pfam" id="PF01391">
    <property type="entry name" value="Collagen"/>
    <property type="match status" value="1"/>
</dbReference>
<dbReference type="InterPro" id="IPR008160">
    <property type="entry name" value="Collagen"/>
</dbReference>
<feature type="compositionally biased region" description="Low complexity" evidence="1">
    <location>
        <begin position="47"/>
        <end position="87"/>
    </location>
</feature>